<name>A0A914ZI31_PARUN</name>
<organism evidence="1 2">
    <name type="scientific">Parascaris univalens</name>
    <name type="common">Nematode worm</name>
    <dbReference type="NCBI Taxonomy" id="6257"/>
    <lineage>
        <taxon>Eukaryota</taxon>
        <taxon>Metazoa</taxon>
        <taxon>Ecdysozoa</taxon>
        <taxon>Nematoda</taxon>
        <taxon>Chromadorea</taxon>
        <taxon>Rhabditida</taxon>
        <taxon>Spirurina</taxon>
        <taxon>Ascaridomorpha</taxon>
        <taxon>Ascaridoidea</taxon>
        <taxon>Ascarididae</taxon>
        <taxon>Parascaris</taxon>
    </lineage>
</organism>
<sequence>SSPVRLSHITQIRHSVFFVTRNETPSNLLKTLKSVGNSLTAKFLDDSRAHLYGFSKLPSPSASKRAVPFYEGNSAAPSFIPIPFPQAFVGVLLLTLLCDICLCSCNSFSFPLNFTSCCSSISDSTKVFSLTTTIF</sequence>
<reference evidence="2" key="1">
    <citation type="submission" date="2022-11" db="UniProtKB">
        <authorList>
            <consortium name="WormBaseParasite"/>
        </authorList>
    </citation>
    <scope>IDENTIFICATION</scope>
</reference>
<accession>A0A914ZI31</accession>
<dbReference type="WBParaSite" id="PgB03_g170_t01">
    <property type="protein sequence ID" value="PgB03_g170_t01"/>
    <property type="gene ID" value="PgB03_g170"/>
</dbReference>
<proteinExistence type="predicted"/>
<dbReference type="Proteomes" id="UP000887569">
    <property type="component" value="Unplaced"/>
</dbReference>
<protein>
    <submittedName>
        <fullName evidence="2">Uncharacterized protein</fullName>
    </submittedName>
</protein>
<evidence type="ECO:0000313" key="2">
    <source>
        <dbReference type="WBParaSite" id="PgB03_g170_t01"/>
    </source>
</evidence>
<dbReference type="AlphaFoldDB" id="A0A914ZI31"/>
<evidence type="ECO:0000313" key="1">
    <source>
        <dbReference type="Proteomes" id="UP000887569"/>
    </source>
</evidence>
<keyword evidence="1" id="KW-1185">Reference proteome</keyword>